<evidence type="ECO:0000313" key="2">
    <source>
        <dbReference type="Proteomes" id="UP001283361"/>
    </source>
</evidence>
<proteinExistence type="predicted"/>
<comment type="caution">
    <text evidence="1">The sequence shown here is derived from an EMBL/GenBank/DDBJ whole genome shotgun (WGS) entry which is preliminary data.</text>
</comment>
<accession>A0AAE1B002</accession>
<name>A0AAE1B002_9GAST</name>
<dbReference type="EMBL" id="JAWDGP010000883">
    <property type="protein sequence ID" value="KAK3796346.1"/>
    <property type="molecule type" value="Genomic_DNA"/>
</dbReference>
<organism evidence="1 2">
    <name type="scientific">Elysia crispata</name>
    <name type="common">lettuce slug</name>
    <dbReference type="NCBI Taxonomy" id="231223"/>
    <lineage>
        <taxon>Eukaryota</taxon>
        <taxon>Metazoa</taxon>
        <taxon>Spiralia</taxon>
        <taxon>Lophotrochozoa</taxon>
        <taxon>Mollusca</taxon>
        <taxon>Gastropoda</taxon>
        <taxon>Heterobranchia</taxon>
        <taxon>Euthyneura</taxon>
        <taxon>Panpulmonata</taxon>
        <taxon>Sacoglossa</taxon>
        <taxon>Placobranchoidea</taxon>
        <taxon>Plakobranchidae</taxon>
        <taxon>Elysia</taxon>
    </lineage>
</organism>
<reference evidence="1" key="1">
    <citation type="journal article" date="2023" name="G3 (Bethesda)">
        <title>A reference genome for the long-term kleptoplast-retaining sea slug Elysia crispata morphotype clarki.</title>
        <authorList>
            <person name="Eastman K.E."/>
            <person name="Pendleton A.L."/>
            <person name="Shaikh M.A."/>
            <person name="Suttiyut T."/>
            <person name="Ogas R."/>
            <person name="Tomko P."/>
            <person name="Gavelis G."/>
            <person name="Widhalm J.R."/>
            <person name="Wisecaver J.H."/>
        </authorList>
    </citation>
    <scope>NUCLEOTIDE SEQUENCE</scope>
    <source>
        <strain evidence="1">ECLA1</strain>
    </source>
</reference>
<keyword evidence="2" id="KW-1185">Reference proteome</keyword>
<gene>
    <name evidence="1" type="ORF">RRG08_026604</name>
</gene>
<evidence type="ECO:0000313" key="1">
    <source>
        <dbReference type="EMBL" id="KAK3796346.1"/>
    </source>
</evidence>
<protein>
    <submittedName>
        <fullName evidence="1">Uncharacterized protein</fullName>
    </submittedName>
</protein>
<dbReference type="Proteomes" id="UP001283361">
    <property type="component" value="Unassembled WGS sequence"/>
</dbReference>
<sequence length="75" mass="8206">MSRGVRAGDAGLNSFNLDLSKCSTTVLVPLSCGEWWRHILCFIRSPISLCPRQTSGPCQAVITARTVINRAELTE</sequence>
<dbReference type="AlphaFoldDB" id="A0AAE1B002"/>